<keyword evidence="1 5" id="KW-0328">Glycosyltransferase</keyword>
<dbReference type="InterPro" id="IPR034714">
    <property type="entry name" value="TagA_TarA"/>
</dbReference>
<keyword evidence="7" id="KW-1185">Reference proteome</keyword>
<dbReference type="AlphaFoldDB" id="A0A1D8GQL6"/>
<name>A0A1D8GQL6_9FIRM</name>
<protein>
    <recommendedName>
        <fullName evidence="5">N-acetylglucosaminyldiphosphoundecaprenol N-acetyl-beta-D-mannosaminyltransferase</fullName>
        <ecNumber evidence="5">2.4.1.187</ecNumber>
    </recommendedName>
    <alternativeName>
        <fullName evidence="5">N-acetylmannosaminyltransferase</fullName>
    </alternativeName>
    <alternativeName>
        <fullName evidence="5">UDP-N-acetylmannosamine transferase</fullName>
    </alternativeName>
    <alternativeName>
        <fullName evidence="5">UDP-N-acetylmannosamine:N-acetylglucosaminyl pyrophosphorylundecaprenol N-acetylmannosaminyltransferase</fullName>
    </alternativeName>
</protein>
<dbReference type="Pfam" id="PF03808">
    <property type="entry name" value="Glyco_tran_WecG"/>
    <property type="match status" value="1"/>
</dbReference>
<dbReference type="EMBL" id="CP017269">
    <property type="protein sequence ID" value="AOT73232.1"/>
    <property type="molecule type" value="Genomic_DNA"/>
</dbReference>
<gene>
    <name evidence="6" type="ORF">Gferi_20535</name>
</gene>
<evidence type="ECO:0000256" key="1">
    <source>
        <dbReference type="ARBA" id="ARBA00022676"/>
    </source>
</evidence>
<evidence type="ECO:0000256" key="3">
    <source>
        <dbReference type="ARBA" id="ARBA00022944"/>
    </source>
</evidence>
<dbReference type="KEGG" id="gfe:Gferi_20535"/>
<dbReference type="GO" id="GO:0071555">
    <property type="term" value="P:cell wall organization"/>
    <property type="evidence" value="ECO:0007669"/>
    <property type="project" value="UniProtKB-KW"/>
</dbReference>
<keyword evidence="4 5" id="KW-0961">Cell wall biogenesis/degradation</keyword>
<dbReference type="PANTHER" id="PTHR34136:SF1">
    <property type="entry name" value="UDP-N-ACETYL-D-MANNOSAMINURONIC ACID TRANSFERASE"/>
    <property type="match status" value="1"/>
</dbReference>
<dbReference type="EC" id="2.4.1.187" evidence="5"/>
<dbReference type="UniPathway" id="UPA00632"/>
<dbReference type="InterPro" id="IPR004629">
    <property type="entry name" value="WecG_TagA_CpsF"/>
</dbReference>
<dbReference type="CDD" id="cd06533">
    <property type="entry name" value="Glyco_transf_WecG_TagA"/>
    <property type="match status" value="1"/>
</dbReference>
<dbReference type="NCBIfam" id="TIGR00696">
    <property type="entry name" value="wecG_tagA_cpsF"/>
    <property type="match status" value="1"/>
</dbReference>
<organism evidence="6 7">
    <name type="scientific">Geosporobacter ferrireducens</name>
    <dbReference type="NCBI Taxonomy" id="1424294"/>
    <lineage>
        <taxon>Bacteria</taxon>
        <taxon>Bacillati</taxon>
        <taxon>Bacillota</taxon>
        <taxon>Clostridia</taxon>
        <taxon>Peptostreptococcales</taxon>
        <taxon>Thermotaleaceae</taxon>
        <taxon>Geosporobacter</taxon>
    </lineage>
</organism>
<comment type="similarity">
    <text evidence="5">Belongs to the glycosyltransferase 26 family. TagA/TarA subfamily.</text>
</comment>
<dbReference type="HAMAP" id="MF_02070">
    <property type="entry name" value="TagA_TarA"/>
    <property type="match status" value="1"/>
</dbReference>
<dbReference type="GO" id="GO:0047244">
    <property type="term" value="F:N-acetylglucosaminyldiphosphoundecaprenol N-acetyl-beta-D-mannosaminyltransferase activity"/>
    <property type="evidence" value="ECO:0007669"/>
    <property type="project" value="UniProtKB-UniRule"/>
</dbReference>
<evidence type="ECO:0000313" key="7">
    <source>
        <dbReference type="Proteomes" id="UP000095743"/>
    </source>
</evidence>
<evidence type="ECO:0000256" key="2">
    <source>
        <dbReference type="ARBA" id="ARBA00022679"/>
    </source>
</evidence>
<evidence type="ECO:0000256" key="5">
    <source>
        <dbReference type="HAMAP-Rule" id="MF_02070"/>
    </source>
</evidence>
<reference evidence="6 7" key="1">
    <citation type="submission" date="2016-09" db="EMBL/GenBank/DDBJ databases">
        <title>Genomic analysis reveals versatility of anaerobic energy metabolism of Geosporobacter ferrireducens IRF9 of phylum Firmicutes.</title>
        <authorList>
            <person name="Kim S.-J."/>
        </authorList>
    </citation>
    <scope>NUCLEOTIDE SEQUENCE [LARGE SCALE GENOMIC DNA]</scope>
    <source>
        <strain evidence="6 7">IRF9</strain>
    </source>
</reference>
<comment type="catalytic activity">
    <reaction evidence="5">
        <text>UDP-N-acetyl-alpha-D-mannosamine + N-acetyl-alpha-D-glucosaminyl-di-trans,octa-cis-undecaprenyl diphosphate = N-acetyl-beta-D-mannosaminyl-(1-&gt;4)-N-acetyl-alpha-D-glucosaminyl di-trans,octa-cis-undecaprenyl diphosphate + UDP + H(+)</text>
        <dbReference type="Rhea" id="RHEA:16053"/>
        <dbReference type="ChEBI" id="CHEBI:15378"/>
        <dbReference type="ChEBI" id="CHEBI:58223"/>
        <dbReference type="ChEBI" id="CHEBI:62959"/>
        <dbReference type="ChEBI" id="CHEBI:68623"/>
        <dbReference type="ChEBI" id="CHEBI:132210"/>
        <dbReference type="EC" id="2.4.1.187"/>
    </reaction>
</comment>
<accession>A0A1D8GQL6</accession>
<keyword evidence="2 5" id="KW-0808">Transferase</keyword>
<sequence>MNRVEIMGVPIDAVDMPKAVDQAVAFFQQENLQVIYTPNTEIVMAAQQDPILLDAIKAANLVIPDGIGLIYASKILNKGLKERVTGVDLMGEVLSYCNQHGKSIYILGGKPGIAEVACKNIQIKFPEICISGFNDGYFQENETAAVIEKINQSNVDILFVGLGAPKQEKWIFQYRDKLKAKIAMGVGGGVDIWAGTVKRAPEVYQKLGLEWFYRLLKEPWRYKRMMSLPKFMIKVLFSKK</sequence>
<keyword evidence="3 5" id="KW-0777">Teichoic acid biosynthesis</keyword>
<comment type="pathway">
    <text evidence="5">Cell wall biogenesis; teichoic acid biosynthesis.</text>
</comment>
<dbReference type="Proteomes" id="UP000095743">
    <property type="component" value="Chromosome"/>
</dbReference>
<proteinExistence type="inferred from homology"/>
<dbReference type="GO" id="GO:0019350">
    <property type="term" value="P:teichoic acid biosynthetic process"/>
    <property type="evidence" value="ECO:0007669"/>
    <property type="project" value="UniProtKB-UniRule"/>
</dbReference>
<evidence type="ECO:0000256" key="4">
    <source>
        <dbReference type="ARBA" id="ARBA00023316"/>
    </source>
</evidence>
<dbReference type="STRING" id="1424294.Gferi_20535"/>
<dbReference type="PANTHER" id="PTHR34136">
    <property type="match status" value="1"/>
</dbReference>
<comment type="function">
    <text evidence="5">Catalyzes the conversion of GlcNAc-PP-undecaprenol into ManNAc-GlcNAc-PP-undecaprenol, the first committed lipid intermediate in the de novo synthesis of teichoic acid.</text>
</comment>
<evidence type="ECO:0000313" key="6">
    <source>
        <dbReference type="EMBL" id="AOT73232.1"/>
    </source>
</evidence>
<dbReference type="OrthoDB" id="9771846at2"/>